<evidence type="ECO:0000313" key="1">
    <source>
        <dbReference type="EMBL" id="EME84852.1"/>
    </source>
</evidence>
<dbReference type="VEuPathDB" id="FungiDB:MYCFIDRAFT_173755"/>
<dbReference type="KEGG" id="pfj:MYCFIDRAFT_173755"/>
<dbReference type="EMBL" id="KB446557">
    <property type="protein sequence ID" value="EME84852.1"/>
    <property type="molecule type" value="Genomic_DNA"/>
</dbReference>
<dbReference type="HOGENOM" id="CLU_819221_0_0_1"/>
<sequence>MCLCEAALQDREKISSSILAVFTFDNLARGQDRNAAFSIVEVSRSAREARISALCGKCGSSAGLEMAHDFFGKYIRSSWSCLRLCSYDPTVWRPVVEAAMVAELREEGMMEILIVWILYNTETPTRNALTSAIVPSVPSRRDDFKLSTIFASLASITFAFASILGANAVQTAIFDEEEHYEMILKSSRKMRISKSSGMVSTSKEVILDEVLSQTLILADLKDRKAQSLSLMGLVSAVIAVTSSVSMLSEERLAIFEVFAARGLSSDIDNSAASRSGVHWAYKTAYGNATSQGGFEQLLRRRLGERQEGRCVFFWPYEMISEPTLAEAGTTRTFHYRTFN</sequence>
<gene>
    <name evidence="1" type="ORF">MYCFIDRAFT_173755</name>
</gene>
<protein>
    <submittedName>
        <fullName evidence="1">Uncharacterized protein</fullName>
    </submittedName>
</protein>
<organism evidence="1 2">
    <name type="scientific">Pseudocercospora fijiensis (strain CIRAD86)</name>
    <name type="common">Black leaf streak disease fungus</name>
    <name type="synonym">Mycosphaerella fijiensis</name>
    <dbReference type="NCBI Taxonomy" id="383855"/>
    <lineage>
        <taxon>Eukaryota</taxon>
        <taxon>Fungi</taxon>
        <taxon>Dikarya</taxon>
        <taxon>Ascomycota</taxon>
        <taxon>Pezizomycotina</taxon>
        <taxon>Dothideomycetes</taxon>
        <taxon>Dothideomycetidae</taxon>
        <taxon>Mycosphaerellales</taxon>
        <taxon>Mycosphaerellaceae</taxon>
        <taxon>Pseudocercospora</taxon>
    </lineage>
</organism>
<accession>M3B656</accession>
<name>M3B656_PSEFD</name>
<dbReference type="Proteomes" id="UP000016932">
    <property type="component" value="Unassembled WGS sequence"/>
</dbReference>
<reference evidence="1 2" key="1">
    <citation type="journal article" date="2012" name="PLoS Pathog.">
        <title>Diverse lifestyles and strategies of plant pathogenesis encoded in the genomes of eighteen Dothideomycetes fungi.</title>
        <authorList>
            <person name="Ohm R.A."/>
            <person name="Feau N."/>
            <person name="Henrissat B."/>
            <person name="Schoch C.L."/>
            <person name="Horwitz B.A."/>
            <person name="Barry K.W."/>
            <person name="Condon B.J."/>
            <person name="Copeland A.C."/>
            <person name="Dhillon B."/>
            <person name="Glaser F."/>
            <person name="Hesse C.N."/>
            <person name="Kosti I."/>
            <person name="LaButti K."/>
            <person name="Lindquist E.A."/>
            <person name="Lucas S."/>
            <person name="Salamov A.A."/>
            <person name="Bradshaw R.E."/>
            <person name="Ciuffetti L."/>
            <person name="Hamelin R.C."/>
            <person name="Kema G.H.J."/>
            <person name="Lawrence C."/>
            <person name="Scott J.A."/>
            <person name="Spatafora J.W."/>
            <person name="Turgeon B.G."/>
            <person name="de Wit P.J.G.M."/>
            <person name="Zhong S."/>
            <person name="Goodwin S.B."/>
            <person name="Grigoriev I.V."/>
        </authorList>
    </citation>
    <scope>NUCLEOTIDE SEQUENCE [LARGE SCALE GENOMIC DNA]</scope>
    <source>
        <strain evidence="1 2">CIRAD86</strain>
    </source>
</reference>
<dbReference type="RefSeq" id="XP_007925418.1">
    <property type="nucleotide sequence ID" value="XM_007927227.1"/>
</dbReference>
<dbReference type="GeneID" id="19333051"/>
<evidence type="ECO:0000313" key="2">
    <source>
        <dbReference type="Proteomes" id="UP000016932"/>
    </source>
</evidence>
<dbReference type="AlphaFoldDB" id="M3B656"/>
<keyword evidence="2" id="KW-1185">Reference proteome</keyword>
<proteinExistence type="predicted"/>